<name>A0A5N5SS07_9CRUS</name>
<reference evidence="2 3" key="1">
    <citation type="journal article" date="2019" name="PLoS Biol.">
        <title>Sex chromosomes control vertical transmission of feminizing Wolbachia symbionts in an isopod.</title>
        <authorList>
            <person name="Becking T."/>
            <person name="Chebbi M.A."/>
            <person name="Giraud I."/>
            <person name="Moumen B."/>
            <person name="Laverre T."/>
            <person name="Caubet Y."/>
            <person name="Peccoud J."/>
            <person name="Gilbert C."/>
            <person name="Cordaux R."/>
        </authorList>
    </citation>
    <scope>NUCLEOTIDE SEQUENCE [LARGE SCALE GENOMIC DNA]</scope>
    <source>
        <strain evidence="2">ANa2</strain>
        <tissue evidence="2">Whole body excluding digestive tract and cuticle</tissue>
    </source>
</reference>
<comment type="caution">
    <text evidence="2">The sequence shown here is derived from an EMBL/GenBank/DDBJ whole genome shotgun (WGS) entry which is preliminary data.</text>
</comment>
<sequence>VFVETWKSVLKSPSHEIFTLLECENGSKREIEAGLQISGILLTNKLSPYNEDSLVEQQRFISTLISLMSKSSSLVHFPAAEVLGLHLKFLASKGEGNEALEKVSQNLSSQIISNSKQLAQALSCVYFIHNHFPEIISKLIGRVLAVLPRLYGVHKERVLQCLVSYSSQIEDIFAHMKEQNILSSLQT</sequence>
<gene>
    <name evidence="2" type="ORF">Anas_02679</name>
</gene>
<keyword evidence="3" id="KW-1185">Reference proteome</keyword>
<dbReference type="AlphaFoldDB" id="A0A5N5SS07"/>
<dbReference type="GO" id="GO:0006303">
    <property type="term" value="P:double-strand break repair via nonhomologous end joining"/>
    <property type="evidence" value="ECO:0007669"/>
    <property type="project" value="InterPro"/>
</dbReference>
<protein>
    <recommendedName>
        <fullName evidence="1">DNA-dependent protein kinase catalytic subunit CC5 domain-containing protein</fullName>
    </recommendedName>
</protein>
<feature type="domain" description="DNA-dependent protein kinase catalytic subunit CC5" evidence="1">
    <location>
        <begin position="2"/>
        <end position="185"/>
    </location>
</feature>
<proteinExistence type="predicted"/>
<evidence type="ECO:0000313" key="2">
    <source>
        <dbReference type="EMBL" id="KAB7496762.1"/>
    </source>
</evidence>
<dbReference type="InterPro" id="IPR016024">
    <property type="entry name" value="ARM-type_fold"/>
</dbReference>
<evidence type="ECO:0000313" key="3">
    <source>
        <dbReference type="Proteomes" id="UP000326759"/>
    </source>
</evidence>
<organism evidence="2 3">
    <name type="scientific">Armadillidium nasatum</name>
    <dbReference type="NCBI Taxonomy" id="96803"/>
    <lineage>
        <taxon>Eukaryota</taxon>
        <taxon>Metazoa</taxon>
        <taxon>Ecdysozoa</taxon>
        <taxon>Arthropoda</taxon>
        <taxon>Crustacea</taxon>
        <taxon>Multicrustacea</taxon>
        <taxon>Malacostraca</taxon>
        <taxon>Eumalacostraca</taxon>
        <taxon>Peracarida</taxon>
        <taxon>Isopoda</taxon>
        <taxon>Oniscidea</taxon>
        <taxon>Crinocheta</taxon>
        <taxon>Armadillidiidae</taxon>
        <taxon>Armadillidium</taxon>
    </lineage>
</organism>
<dbReference type="InterPro" id="IPR045581">
    <property type="entry name" value="DNAPKcs_CC5"/>
</dbReference>
<feature type="non-terminal residue" evidence="2">
    <location>
        <position position="1"/>
    </location>
</feature>
<dbReference type="Proteomes" id="UP000326759">
    <property type="component" value="Unassembled WGS sequence"/>
</dbReference>
<dbReference type="SUPFAM" id="SSF48371">
    <property type="entry name" value="ARM repeat"/>
    <property type="match status" value="1"/>
</dbReference>
<evidence type="ECO:0000259" key="1">
    <source>
        <dbReference type="Pfam" id="PF19704"/>
    </source>
</evidence>
<accession>A0A5N5SS07</accession>
<feature type="non-terminal residue" evidence="2">
    <location>
        <position position="187"/>
    </location>
</feature>
<dbReference type="EMBL" id="SEYY01021057">
    <property type="protein sequence ID" value="KAB7496762.1"/>
    <property type="molecule type" value="Genomic_DNA"/>
</dbReference>
<dbReference type="Pfam" id="PF19704">
    <property type="entry name" value="DNAPKcs_CC5"/>
    <property type="match status" value="1"/>
</dbReference>